<name>A0A451ARJ3_9GAMM</name>
<proteinExistence type="predicted"/>
<gene>
    <name evidence="1" type="ORF">BECKUNK1418G_GA0071005_100541</name>
    <name evidence="2" type="ORF">BECKUNK1418H_GA0071006_100441</name>
</gene>
<dbReference type="AlphaFoldDB" id="A0A451ARJ3"/>
<dbReference type="EMBL" id="CAADFZ010000005">
    <property type="protein sequence ID" value="VFK58900.1"/>
    <property type="molecule type" value="Genomic_DNA"/>
</dbReference>
<evidence type="ECO:0000313" key="2">
    <source>
        <dbReference type="EMBL" id="VFK68622.1"/>
    </source>
</evidence>
<organism evidence="2">
    <name type="scientific">Candidatus Kentrum sp. UNK</name>
    <dbReference type="NCBI Taxonomy" id="2126344"/>
    <lineage>
        <taxon>Bacteria</taxon>
        <taxon>Pseudomonadati</taxon>
        <taxon>Pseudomonadota</taxon>
        <taxon>Gammaproteobacteria</taxon>
        <taxon>Candidatus Kentrum</taxon>
    </lineage>
</organism>
<dbReference type="EMBL" id="CAADGD010000004">
    <property type="protein sequence ID" value="VFK68622.1"/>
    <property type="molecule type" value="Genomic_DNA"/>
</dbReference>
<protein>
    <submittedName>
        <fullName evidence="2">Uncharacterized protein</fullName>
    </submittedName>
</protein>
<evidence type="ECO:0000313" key="1">
    <source>
        <dbReference type="EMBL" id="VFK58900.1"/>
    </source>
</evidence>
<accession>A0A451ARJ3</accession>
<sequence>MNPRDNTNDIIEAYRRCFSGPLGEMVAEDIRQSFLLGEPISPELSDIPHPYREYAVLGMRMAAQKILGIIEMTPLTEKKEEEEYD</sequence>
<reference evidence="2" key="1">
    <citation type="submission" date="2019-02" db="EMBL/GenBank/DDBJ databases">
        <authorList>
            <person name="Gruber-Vodicka R. H."/>
            <person name="Seah K. B. B."/>
        </authorList>
    </citation>
    <scope>NUCLEOTIDE SEQUENCE</scope>
    <source>
        <strain evidence="2">BECK_BY19</strain>
        <strain evidence="1">BECK_BY8</strain>
    </source>
</reference>